<dbReference type="SMART" id="SM00406">
    <property type="entry name" value="IGv"/>
    <property type="match status" value="1"/>
</dbReference>
<evidence type="ECO:0000256" key="5">
    <source>
        <dbReference type="ARBA" id="ARBA00022692"/>
    </source>
</evidence>
<dbReference type="PANTHER" id="PTHR47387:SF1">
    <property type="entry name" value="NECTIN-2"/>
    <property type="match status" value="1"/>
</dbReference>
<dbReference type="InterPro" id="IPR013162">
    <property type="entry name" value="CD80_C2-set"/>
</dbReference>
<dbReference type="GO" id="GO:0005912">
    <property type="term" value="C:adherens junction"/>
    <property type="evidence" value="ECO:0007669"/>
    <property type="project" value="UniProtKB-SubCell"/>
</dbReference>
<keyword evidence="12" id="KW-1015">Disulfide bond</keyword>
<feature type="transmembrane region" description="Helical" evidence="16">
    <location>
        <begin position="368"/>
        <end position="392"/>
    </location>
</feature>
<dbReference type="SUPFAM" id="SSF48726">
    <property type="entry name" value="Immunoglobulin"/>
    <property type="match status" value="3"/>
</dbReference>
<dbReference type="InterPro" id="IPR007110">
    <property type="entry name" value="Ig-like_dom"/>
</dbReference>
<keyword evidence="11 16" id="KW-0472">Membrane</keyword>
<evidence type="ECO:0000256" key="4">
    <source>
        <dbReference type="ARBA" id="ARBA00022475"/>
    </source>
</evidence>
<dbReference type="InterPro" id="IPR003599">
    <property type="entry name" value="Ig_sub"/>
</dbReference>
<evidence type="ECO:0000256" key="3">
    <source>
        <dbReference type="ARBA" id="ARBA00007810"/>
    </source>
</evidence>
<evidence type="ECO:0000259" key="17">
    <source>
        <dbReference type="PROSITE" id="PS50835"/>
    </source>
</evidence>
<evidence type="ECO:0000256" key="2">
    <source>
        <dbReference type="ARBA" id="ARBA00004536"/>
    </source>
</evidence>
<evidence type="ECO:0000256" key="13">
    <source>
        <dbReference type="ARBA" id="ARBA00023180"/>
    </source>
</evidence>
<evidence type="ECO:0000256" key="16">
    <source>
        <dbReference type="SAM" id="Phobius"/>
    </source>
</evidence>
<feature type="domain" description="Ig-like" evidence="17">
    <location>
        <begin position="70"/>
        <end position="168"/>
    </location>
</feature>
<feature type="domain" description="Ig-like" evidence="17">
    <location>
        <begin position="173"/>
        <end position="266"/>
    </location>
</feature>
<evidence type="ECO:0000313" key="18">
    <source>
        <dbReference type="EMBL" id="KPP77650.1"/>
    </source>
</evidence>
<proteinExistence type="inferred from homology"/>
<dbReference type="PROSITE" id="PS50835">
    <property type="entry name" value="IG_LIKE"/>
    <property type="match status" value="3"/>
</dbReference>
<dbReference type="Pfam" id="PF07686">
    <property type="entry name" value="V-set"/>
    <property type="match status" value="1"/>
</dbReference>
<dbReference type="AlphaFoldDB" id="A0A0P7V6E4"/>
<dbReference type="Pfam" id="PF08205">
    <property type="entry name" value="C2-set_2"/>
    <property type="match status" value="1"/>
</dbReference>
<feature type="domain" description="Ig-like" evidence="17">
    <location>
        <begin position="270"/>
        <end position="343"/>
    </location>
</feature>
<comment type="caution">
    <text evidence="18">The sequence shown here is derived from an EMBL/GenBank/DDBJ whole genome shotgun (WGS) entry which is preliminary data.</text>
</comment>
<evidence type="ECO:0000256" key="14">
    <source>
        <dbReference type="ARBA" id="ARBA00058274"/>
    </source>
</evidence>
<comment type="similarity">
    <text evidence="3">Belongs to the nectin family.</text>
</comment>
<keyword evidence="6" id="KW-0732">Signal</keyword>
<keyword evidence="9" id="KW-0965">Cell junction</keyword>
<dbReference type="InterPro" id="IPR013783">
    <property type="entry name" value="Ig-like_fold"/>
</dbReference>
<protein>
    <submittedName>
        <fullName evidence="18">Poliovirus receptor-like</fullName>
    </submittedName>
</protein>
<dbReference type="Gene3D" id="2.60.40.10">
    <property type="entry name" value="Immunoglobulins"/>
    <property type="match status" value="3"/>
</dbReference>
<comment type="function">
    <text evidence="14">Cell adhesion molecule that promotes cell-cell contacts and plays important roles in the development of the nervous system. Acts by forming homophilic or heterophilic trans-dimers.</text>
</comment>
<evidence type="ECO:0000256" key="1">
    <source>
        <dbReference type="ARBA" id="ARBA00004251"/>
    </source>
</evidence>
<keyword evidence="18" id="KW-0675">Receptor</keyword>
<keyword evidence="13" id="KW-0325">Glycoprotein</keyword>
<evidence type="ECO:0000256" key="9">
    <source>
        <dbReference type="ARBA" id="ARBA00022949"/>
    </source>
</evidence>
<evidence type="ECO:0000256" key="15">
    <source>
        <dbReference type="ARBA" id="ARBA00062858"/>
    </source>
</evidence>
<evidence type="ECO:0000256" key="10">
    <source>
        <dbReference type="ARBA" id="ARBA00022989"/>
    </source>
</evidence>
<dbReference type="Proteomes" id="UP000034805">
    <property type="component" value="Unassembled WGS sequence"/>
</dbReference>
<dbReference type="InterPro" id="IPR013106">
    <property type="entry name" value="Ig_V-set"/>
</dbReference>
<dbReference type="GO" id="GO:0007155">
    <property type="term" value="P:cell adhesion"/>
    <property type="evidence" value="ECO:0007669"/>
    <property type="project" value="UniProtKB-KW"/>
</dbReference>
<sequence length="538" mass="58822">MQVHCSTRNFLADLVCRREPQACVFLVPRAPRRQLGICGFEQTSHAEGRESDGALGQRVKVDQEVVSYPGQTVNLRCQFAGDKGTELTQVSWIWEPTEGKRENIAVFHPSYGASYPTSPLKGRVSFINPSLDNPSISIANVKMTDEGRYICEYATYPTGNEQGTTSLVMLAKPKNFASAVTVAAGDKPVVVAQCNSTNGRPAAQISWTADVNGNGTQVTSPGTDNTVTVVGQYWLAPTPADNGKDISCIVNHRTQDYPEIFNFKLSVEYPPVLTIVGYDDNWYMGRSYAKLTCRADGNPSPPSVKWKTLSGPMPETVQVKDNVLIVQKVDEKVNVTFVCEATNHLGVGSHQLIPVVREAQSGPSNAGVVAGAIIGVLLALLLVGVLIGVLVSRNRRQQQGYRGNANQGTYDIKTRIFGSKKTSKNGTGGNNNGPIYTYRESDSETLTEKSNHINRNDGIITTTPTAHDILLSGEMDEAERRKFDELEDGEEDDRYVHFNTTPPVLQIRPHDEEMGGYLDDGMESQRDGSVISRTAVYV</sequence>
<evidence type="ECO:0000256" key="12">
    <source>
        <dbReference type="ARBA" id="ARBA00023157"/>
    </source>
</evidence>
<keyword evidence="5 16" id="KW-0812">Transmembrane</keyword>
<gene>
    <name evidence="18" type="ORF">Z043_102898</name>
</gene>
<dbReference type="FunFam" id="2.60.40.10:FF:000304">
    <property type="entry name" value="Nectin cell adhesion molecule 1"/>
    <property type="match status" value="1"/>
</dbReference>
<evidence type="ECO:0000256" key="8">
    <source>
        <dbReference type="ARBA" id="ARBA00022889"/>
    </source>
</evidence>
<evidence type="ECO:0000256" key="6">
    <source>
        <dbReference type="ARBA" id="ARBA00022729"/>
    </source>
</evidence>
<reference evidence="18 19" key="1">
    <citation type="submission" date="2015-08" db="EMBL/GenBank/DDBJ databases">
        <title>The genome of the Asian arowana (Scleropages formosus).</title>
        <authorList>
            <person name="Tan M.H."/>
            <person name="Gan H.M."/>
            <person name="Croft L.J."/>
            <person name="Austin C.M."/>
        </authorList>
    </citation>
    <scope>NUCLEOTIDE SEQUENCE [LARGE SCALE GENOMIC DNA]</scope>
    <source>
        <strain evidence="18">Aro1</strain>
    </source>
</reference>
<comment type="subcellular location">
    <subcellularLocation>
        <location evidence="2">Cell junction</location>
        <location evidence="2">Adherens junction</location>
    </subcellularLocation>
    <subcellularLocation>
        <location evidence="1">Cell membrane</location>
        <topology evidence="1">Single-pass type I membrane protein</topology>
    </subcellularLocation>
</comment>
<evidence type="ECO:0000256" key="7">
    <source>
        <dbReference type="ARBA" id="ARBA00022737"/>
    </source>
</evidence>
<comment type="subunit">
    <text evidence="15">Cis- and trans-homodimer. Can form trans-heterodimers.</text>
</comment>
<dbReference type="InterPro" id="IPR052659">
    <property type="entry name" value="Nectin/PVR"/>
</dbReference>
<dbReference type="SMART" id="SM00409">
    <property type="entry name" value="IG"/>
    <property type="match status" value="2"/>
</dbReference>
<keyword evidence="8" id="KW-0130">Cell adhesion</keyword>
<keyword evidence="4" id="KW-1003">Cell membrane</keyword>
<evidence type="ECO:0000256" key="11">
    <source>
        <dbReference type="ARBA" id="ARBA00023136"/>
    </source>
</evidence>
<dbReference type="GO" id="GO:0005886">
    <property type="term" value="C:plasma membrane"/>
    <property type="evidence" value="ECO:0007669"/>
    <property type="project" value="UniProtKB-SubCell"/>
</dbReference>
<accession>A0A0P7V6E4</accession>
<evidence type="ECO:0000313" key="19">
    <source>
        <dbReference type="Proteomes" id="UP000034805"/>
    </source>
</evidence>
<dbReference type="STRING" id="113540.ENSSFOP00015022428"/>
<dbReference type="PANTHER" id="PTHR47387">
    <property type="entry name" value="NECTIN-2"/>
    <property type="match status" value="1"/>
</dbReference>
<dbReference type="InterPro" id="IPR036179">
    <property type="entry name" value="Ig-like_dom_sf"/>
</dbReference>
<name>A0A0P7V6E4_SCLFO</name>
<dbReference type="EMBL" id="JARO02000710">
    <property type="protein sequence ID" value="KPP77650.1"/>
    <property type="molecule type" value="Genomic_DNA"/>
</dbReference>
<keyword evidence="10 16" id="KW-1133">Transmembrane helix</keyword>
<keyword evidence="7" id="KW-0677">Repeat</keyword>
<organism evidence="18 19">
    <name type="scientific">Scleropages formosus</name>
    <name type="common">Asian bonytongue</name>
    <name type="synonym">Osteoglossum formosum</name>
    <dbReference type="NCBI Taxonomy" id="113540"/>
    <lineage>
        <taxon>Eukaryota</taxon>
        <taxon>Metazoa</taxon>
        <taxon>Chordata</taxon>
        <taxon>Craniata</taxon>
        <taxon>Vertebrata</taxon>
        <taxon>Euteleostomi</taxon>
        <taxon>Actinopterygii</taxon>
        <taxon>Neopterygii</taxon>
        <taxon>Teleostei</taxon>
        <taxon>Osteoglossocephala</taxon>
        <taxon>Osteoglossomorpha</taxon>
        <taxon>Osteoglossiformes</taxon>
        <taxon>Osteoglossidae</taxon>
        <taxon>Scleropages</taxon>
    </lineage>
</organism>